<feature type="non-terminal residue" evidence="12">
    <location>
        <position position="1"/>
    </location>
</feature>
<keyword evidence="4 10" id="KW-0812">Transmembrane</keyword>
<keyword evidence="5 10" id="KW-1133">Transmembrane helix</keyword>
<dbReference type="GO" id="GO:0005886">
    <property type="term" value="C:plasma membrane"/>
    <property type="evidence" value="ECO:0007669"/>
    <property type="project" value="UniProtKB-SubCell"/>
</dbReference>
<keyword evidence="8" id="KW-0675">Receptor</keyword>
<comment type="similarity">
    <text evidence="2">Belongs to the G-protein coupled receptor 1 family.</text>
</comment>
<evidence type="ECO:0000256" key="3">
    <source>
        <dbReference type="ARBA" id="ARBA00022475"/>
    </source>
</evidence>
<keyword evidence="7 10" id="KW-0472">Membrane</keyword>
<keyword evidence="6" id="KW-0297">G-protein coupled receptor</keyword>
<proteinExistence type="inferred from homology"/>
<dbReference type="Gene3D" id="1.20.1070.10">
    <property type="entry name" value="Rhodopsin 7-helix transmembrane proteins"/>
    <property type="match status" value="1"/>
</dbReference>
<dbReference type="AlphaFoldDB" id="A0A7R9KZB8"/>
<keyword evidence="13" id="KW-1185">Reference proteome</keyword>
<dbReference type="Proteomes" id="UP000759131">
    <property type="component" value="Unassembled WGS sequence"/>
</dbReference>
<dbReference type="SUPFAM" id="SSF81321">
    <property type="entry name" value="Family A G protein-coupled receptor-like"/>
    <property type="match status" value="1"/>
</dbReference>
<dbReference type="EMBL" id="CAJPIZ010010163">
    <property type="protein sequence ID" value="CAG2112333.1"/>
    <property type="molecule type" value="Genomic_DNA"/>
</dbReference>
<evidence type="ECO:0000256" key="5">
    <source>
        <dbReference type="ARBA" id="ARBA00022989"/>
    </source>
</evidence>
<sequence length="110" mass="12881">MTKRRALIDITLIWICSAFFASPTLLYSRTIIIPYDTYRHRVVCLLEWPDGISVHSNYEFGYNIAFLLLTYVIPMATMAIAYTRMGRVLWDSRLNELNCNIQSDVIRNKQ</sequence>
<dbReference type="OrthoDB" id="5981855at2759"/>
<dbReference type="PROSITE" id="PS50262">
    <property type="entry name" value="G_PROTEIN_RECEP_F1_2"/>
    <property type="match status" value="1"/>
</dbReference>
<dbReference type="PANTHER" id="PTHR46925:SF2">
    <property type="entry name" value="G-PROTEIN COUPLED RECEPTOR TKR-1-RELATED"/>
    <property type="match status" value="1"/>
</dbReference>
<evidence type="ECO:0000256" key="1">
    <source>
        <dbReference type="ARBA" id="ARBA00004651"/>
    </source>
</evidence>
<dbReference type="InterPro" id="IPR017452">
    <property type="entry name" value="GPCR_Rhodpsn_7TM"/>
</dbReference>
<evidence type="ECO:0000259" key="11">
    <source>
        <dbReference type="PROSITE" id="PS50262"/>
    </source>
</evidence>
<evidence type="ECO:0000256" key="8">
    <source>
        <dbReference type="ARBA" id="ARBA00023170"/>
    </source>
</evidence>
<feature type="transmembrane region" description="Helical" evidence="10">
    <location>
        <begin position="60"/>
        <end position="83"/>
    </location>
</feature>
<evidence type="ECO:0000256" key="4">
    <source>
        <dbReference type="ARBA" id="ARBA00022692"/>
    </source>
</evidence>
<reference evidence="12" key="1">
    <citation type="submission" date="2020-11" db="EMBL/GenBank/DDBJ databases">
        <authorList>
            <person name="Tran Van P."/>
        </authorList>
    </citation>
    <scope>NUCLEOTIDE SEQUENCE</scope>
</reference>
<gene>
    <name evidence="12" type="ORF">OSB1V03_LOCUS12312</name>
</gene>
<evidence type="ECO:0000256" key="2">
    <source>
        <dbReference type="ARBA" id="ARBA00010663"/>
    </source>
</evidence>
<dbReference type="PANTHER" id="PTHR46925">
    <property type="entry name" value="G-PROTEIN COUPLED RECEPTOR TKR-1-RELATED"/>
    <property type="match status" value="1"/>
</dbReference>
<dbReference type="InterPro" id="IPR001681">
    <property type="entry name" value="Neurokn_rcpt"/>
</dbReference>
<evidence type="ECO:0000256" key="6">
    <source>
        <dbReference type="ARBA" id="ARBA00023040"/>
    </source>
</evidence>
<accession>A0A7R9KZB8</accession>
<evidence type="ECO:0000256" key="10">
    <source>
        <dbReference type="SAM" id="Phobius"/>
    </source>
</evidence>
<name>A0A7R9KZB8_9ACAR</name>
<organism evidence="12">
    <name type="scientific">Medioppia subpectinata</name>
    <dbReference type="NCBI Taxonomy" id="1979941"/>
    <lineage>
        <taxon>Eukaryota</taxon>
        <taxon>Metazoa</taxon>
        <taxon>Ecdysozoa</taxon>
        <taxon>Arthropoda</taxon>
        <taxon>Chelicerata</taxon>
        <taxon>Arachnida</taxon>
        <taxon>Acari</taxon>
        <taxon>Acariformes</taxon>
        <taxon>Sarcoptiformes</taxon>
        <taxon>Oribatida</taxon>
        <taxon>Brachypylina</taxon>
        <taxon>Oppioidea</taxon>
        <taxon>Oppiidae</taxon>
        <taxon>Medioppia</taxon>
    </lineage>
</organism>
<evidence type="ECO:0000256" key="9">
    <source>
        <dbReference type="ARBA" id="ARBA00023224"/>
    </source>
</evidence>
<keyword evidence="9" id="KW-0807">Transducer</keyword>
<comment type="subcellular location">
    <subcellularLocation>
        <location evidence="1">Cell membrane</location>
        <topology evidence="1">Multi-pass membrane protein</topology>
    </subcellularLocation>
</comment>
<evidence type="ECO:0000313" key="12">
    <source>
        <dbReference type="EMBL" id="CAD7631903.1"/>
    </source>
</evidence>
<evidence type="ECO:0000313" key="13">
    <source>
        <dbReference type="Proteomes" id="UP000759131"/>
    </source>
</evidence>
<dbReference type="EMBL" id="OC864738">
    <property type="protein sequence ID" value="CAD7631903.1"/>
    <property type="molecule type" value="Genomic_DNA"/>
</dbReference>
<feature type="domain" description="G-protein coupled receptors family 1 profile" evidence="11">
    <location>
        <begin position="1"/>
        <end position="110"/>
    </location>
</feature>
<evidence type="ECO:0000256" key="7">
    <source>
        <dbReference type="ARBA" id="ARBA00023136"/>
    </source>
</evidence>
<dbReference type="Pfam" id="PF00001">
    <property type="entry name" value="7tm_1"/>
    <property type="match status" value="1"/>
</dbReference>
<keyword evidence="3" id="KW-1003">Cell membrane</keyword>
<protein>
    <recommendedName>
        <fullName evidence="11">G-protein coupled receptors family 1 profile domain-containing protein</fullName>
    </recommendedName>
</protein>
<dbReference type="GO" id="GO:0004995">
    <property type="term" value="F:tachykinin receptor activity"/>
    <property type="evidence" value="ECO:0007669"/>
    <property type="project" value="InterPro"/>
</dbReference>
<dbReference type="InterPro" id="IPR000276">
    <property type="entry name" value="GPCR_Rhodpsn"/>
</dbReference>